<reference evidence="1 2" key="1">
    <citation type="submission" date="2019-07" db="EMBL/GenBank/DDBJ databases">
        <title>Whole genome shotgun sequence of Rhizobium naphthalenivorans NBRC 107585.</title>
        <authorList>
            <person name="Hosoyama A."/>
            <person name="Uohara A."/>
            <person name="Ohji S."/>
            <person name="Ichikawa N."/>
        </authorList>
    </citation>
    <scope>NUCLEOTIDE SEQUENCE [LARGE SCALE GENOMIC DNA]</scope>
    <source>
        <strain evidence="1 2">NBRC 107585</strain>
    </source>
</reference>
<dbReference type="AlphaFoldDB" id="A0A512HIG5"/>
<dbReference type="OrthoDB" id="8276977at2"/>
<protein>
    <submittedName>
        <fullName evidence="1">Uncharacterized protein</fullName>
    </submittedName>
</protein>
<name>A0A512HIG5_9HYPH</name>
<evidence type="ECO:0000313" key="1">
    <source>
        <dbReference type="EMBL" id="GEO85247.1"/>
    </source>
</evidence>
<proteinExistence type="predicted"/>
<comment type="caution">
    <text evidence="1">The sequence shown here is derived from an EMBL/GenBank/DDBJ whole genome shotgun (WGS) entry which is preliminary data.</text>
</comment>
<accession>A0A512HIG5</accession>
<gene>
    <name evidence="1" type="ORF">RNA01_21790</name>
</gene>
<sequence length="216" mass="22367">MSMPLAHYLKDFSAPASAPAGVIGSDFSMPAESSFDLDFPAIPEAEPVDLEAERRAAYAEGHEAATAELSQKHASELAALEAAHAEAMAALEARVMGEAASRLAAGLERAVAEMAFAVSEHAATAIAPFLSQAVAEKAVADLADLLTAAVADGQGATITLKGPRVLFDLLVARMPEMAEGLRHVEDEDLDLSADVEGTVLVTRISAFAASLKKVLG</sequence>
<dbReference type="RefSeq" id="WP_147180210.1">
    <property type="nucleotide sequence ID" value="NZ_BJZP01000008.1"/>
</dbReference>
<keyword evidence="2" id="KW-1185">Reference proteome</keyword>
<dbReference type="Proteomes" id="UP000321717">
    <property type="component" value="Unassembled WGS sequence"/>
</dbReference>
<organism evidence="1 2">
    <name type="scientific">Ciceribacter naphthalenivorans</name>
    <dbReference type="NCBI Taxonomy" id="1118451"/>
    <lineage>
        <taxon>Bacteria</taxon>
        <taxon>Pseudomonadati</taxon>
        <taxon>Pseudomonadota</taxon>
        <taxon>Alphaproteobacteria</taxon>
        <taxon>Hyphomicrobiales</taxon>
        <taxon>Rhizobiaceae</taxon>
        <taxon>Ciceribacter</taxon>
    </lineage>
</organism>
<evidence type="ECO:0000313" key="2">
    <source>
        <dbReference type="Proteomes" id="UP000321717"/>
    </source>
</evidence>
<dbReference type="EMBL" id="BJZP01000008">
    <property type="protein sequence ID" value="GEO85247.1"/>
    <property type="molecule type" value="Genomic_DNA"/>
</dbReference>